<feature type="binding site" evidence="10">
    <location>
        <begin position="180"/>
        <end position="181"/>
    </location>
    <ligand>
        <name>substrate</name>
    </ligand>
</feature>
<dbReference type="GO" id="GO:0036222">
    <property type="term" value="F:XTP diphosphatase activity"/>
    <property type="evidence" value="ECO:0007669"/>
    <property type="project" value="UniProtKB-UniRule"/>
</dbReference>
<feature type="binding site" evidence="10">
    <location>
        <position position="71"/>
    </location>
    <ligand>
        <name>substrate</name>
    </ligand>
</feature>
<comment type="catalytic activity">
    <reaction evidence="9 10">
        <text>XTP + H2O = XMP + diphosphate + H(+)</text>
        <dbReference type="Rhea" id="RHEA:28610"/>
        <dbReference type="ChEBI" id="CHEBI:15377"/>
        <dbReference type="ChEBI" id="CHEBI:15378"/>
        <dbReference type="ChEBI" id="CHEBI:33019"/>
        <dbReference type="ChEBI" id="CHEBI:57464"/>
        <dbReference type="ChEBI" id="CHEBI:61314"/>
        <dbReference type="EC" id="3.6.1.66"/>
    </reaction>
</comment>
<comment type="similarity">
    <text evidence="1 10 11">Belongs to the HAM1 NTPase family.</text>
</comment>
<feature type="binding site" evidence="10">
    <location>
        <position position="41"/>
    </location>
    <ligand>
        <name>Mg(2+)</name>
        <dbReference type="ChEBI" id="CHEBI:18420"/>
    </ligand>
</feature>
<keyword evidence="6 10" id="KW-0460">Magnesium</keyword>
<dbReference type="InterPro" id="IPR029001">
    <property type="entry name" value="ITPase-like_fam"/>
</dbReference>
<dbReference type="AlphaFoldDB" id="A0A0G1YWI5"/>
<dbReference type="GO" id="GO:0046872">
    <property type="term" value="F:metal ion binding"/>
    <property type="evidence" value="ECO:0007669"/>
    <property type="project" value="UniProtKB-KW"/>
</dbReference>
<dbReference type="EMBL" id="LCSD01000005">
    <property type="protein sequence ID" value="KKW47823.1"/>
    <property type="molecule type" value="Genomic_DNA"/>
</dbReference>
<evidence type="ECO:0000256" key="11">
    <source>
        <dbReference type="RuleBase" id="RU003781"/>
    </source>
</evidence>
<keyword evidence="5 10" id="KW-0378">Hydrolase</keyword>
<dbReference type="PANTHER" id="PTHR11067:SF9">
    <property type="entry name" value="INOSINE TRIPHOSPHATE PYROPHOSPHATASE"/>
    <property type="match status" value="1"/>
</dbReference>
<dbReference type="Pfam" id="PF01725">
    <property type="entry name" value="Ham1p_like"/>
    <property type="match status" value="1"/>
</dbReference>
<keyword evidence="7 10" id="KW-0546">Nucleotide metabolism</keyword>
<feature type="binding site" evidence="10">
    <location>
        <begin position="8"/>
        <end position="13"/>
    </location>
    <ligand>
        <name>substrate</name>
    </ligand>
</feature>
<dbReference type="GO" id="GO:0009146">
    <property type="term" value="P:purine nucleoside triphosphate catabolic process"/>
    <property type="evidence" value="ECO:0007669"/>
    <property type="project" value="UniProtKB-UniRule"/>
</dbReference>
<feature type="active site" description="Proton acceptor" evidence="10">
    <location>
        <position position="70"/>
    </location>
</feature>
<comment type="cofactor">
    <cofactor evidence="10">
        <name>Mg(2+)</name>
        <dbReference type="ChEBI" id="CHEBI:18420"/>
    </cofactor>
    <text evidence="10">Binds 1 Mg(2+) ion per subunit.</text>
</comment>
<evidence type="ECO:0000256" key="1">
    <source>
        <dbReference type="ARBA" id="ARBA00008023"/>
    </source>
</evidence>
<evidence type="ECO:0000256" key="7">
    <source>
        <dbReference type="ARBA" id="ARBA00023080"/>
    </source>
</evidence>
<evidence type="ECO:0000256" key="6">
    <source>
        <dbReference type="ARBA" id="ARBA00022842"/>
    </source>
</evidence>
<dbReference type="GO" id="GO:0036220">
    <property type="term" value="F:ITP diphosphatase activity"/>
    <property type="evidence" value="ECO:0007669"/>
    <property type="project" value="UniProtKB-UniRule"/>
</dbReference>
<dbReference type="FunFam" id="3.90.950.10:FF:000001">
    <property type="entry name" value="dITP/XTP pyrophosphatase"/>
    <property type="match status" value="1"/>
</dbReference>
<proteinExistence type="inferred from homology"/>
<dbReference type="InterPro" id="IPR002637">
    <property type="entry name" value="RdgB/HAM1"/>
</dbReference>
<dbReference type="HAMAP" id="MF_01405">
    <property type="entry name" value="Non_canon_purine_NTPase"/>
    <property type="match status" value="1"/>
</dbReference>
<evidence type="ECO:0000313" key="12">
    <source>
        <dbReference type="EMBL" id="KKW47823.1"/>
    </source>
</evidence>
<keyword evidence="3 10" id="KW-0479">Metal-binding</keyword>
<comment type="caution">
    <text evidence="12">The sequence shown here is derived from an EMBL/GenBank/DDBJ whole genome shotgun (WGS) entry which is preliminary data.</text>
</comment>
<feature type="binding site" evidence="10">
    <location>
        <position position="175"/>
    </location>
    <ligand>
        <name>substrate</name>
    </ligand>
</feature>
<accession>A0A0G1YWI5</accession>
<evidence type="ECO:0000256" key="4">
    <source>
        <dbReference type="ARBA" id="ARBA00022741"/>
    </source>
</evidence>
<evidence type="ECO:0000256" key="9">
    <source>
        <dbReference type="ARBA" id="ARBA00052017"/>
    </source>
</evidence>
<evidence type="ECO:0000256" key="5">
    <source>
        <dbReference type="ARBA" id="ARBA00022801"/>
    </source>
</evidence>
<dbReference type="GO" id="GO:0000166">
    <property type="term" value="F:nucleotide binding"/>
    <property type="evidence" value="ECO:0007669"/>
    <property type="project" value="UniProtKB-KW"/>
</dbReference>
<dbReference type="GO" id="GO:0017111">
    <property type="term" value="F:ribonucleoside triphosphate phosphatase activity"/>
    <property type="evidence" value="ECO:0007669"/>
    <property type="project" value="InterPro"/>
</dbReference>
<dbReference type="GO" id="GO:0009117">
    <property type="term" value="P:nucleotide metabolic process"/>
    <property type="evidence" value="ECO:0007669"/>
    <property type="project" value="UniProtKB-KW"/>
</dbReference>
<sequence>MRELLIATRNRGKLREMLDALGEIPFAILTLADVAAGADVEETGTTFEENAVLKARTYGTRTGKLTLAEDSGLQVEALGGKPGVLSARYAEGNDEARYRKLLREMEDVPDKKRTARFVAAVAMYDPATDGIRTCEGSYGGRITREPRGSGGFGYDPVFFSDELQKTGAEISVEEKNSVSHRGRALAKARTILLSEFSGFQ</sequence>
<protein>
    <recommendedName>
        <fullName evidence="10">dITP/XTP pyrophosphatase</fullName>
        <ecNumber evidence="10">3.6.1.66</ecNumber>
    </recommendedName>
    <alternativeName>
        <fullName evidence="10">Non-canonical purine NTP pyrophosphatase</fullName>
    </alternativeName>
    <alternativeName>
        <fullName evidence="10">Non-standard purine NTP pyrophosphatase</fullName>
    </alternativeName>
    <alternativeName>
        <fullName evidence="10">Nucleoside-triphosphate diphosphatase</fullName>
    </alternativeName>
    <alternativeName>
        <fullName evidence="10">Nucleoside-triphosphate pyrophosphatase</fullName>
        <shortName evidence="10">NTPase</shortName>
    </alternativeName>
</protein>
<dbReference type="Proteomes" id="UP000034789">
    <property type="component" value="Unassembled WGS sequence"/>
</dbReference>
<evidence type="ECO:0000256" key="2">
    <source>
        <dbReference type="ARBA" id="ARBA00011738"/>
    </source>
</evidence>
<evidence type="ECO:0000256" key="10">
    <source>
        <dbReference type="HAMAP-Rule" id="MF_01405"/>
    </source>
</evidence>
<feature type="binding site" evidence="10">
    <location>
        <position position="70"/>
    </location>
    <ligand>
        <name>Mg(2+)</name>
        <dbReference type="ChEBI" id="CHEBI:18420"/>
    </ligand>
</feature>
<evidence type="ECO:0000313" key="13">
    <source>
        <dbReference type="Proteomes" id="UP000034789"/>
    </source>
</evidence>
<reference evidence="12 13" key="1">
    <citation type="journal article" date="2015" name="Nature">
        <title>rRNA introns, odd ribosomes, and small enigmatic genomes across a large radiation of phyla.</title>
        <authorList>
            <person name="Brown C.T."/>
            <person name="Hug L.A."/>
            <person name="Thomas B.C."/>
            <person name="Sharon I."/>
            <person name="Castelle C.J."/>
            <person name="Singh A."/>
            <person name="Wilkins M.J."/>
            <person name="Williams K.H."/>
            <person name="Banfield J.F."/>
        </authorList>
    </citation>
    <scope>NUCLEOTIDE SEQUENCE [LARGE SCALE GENOMIC DNA]</scope>
</reference>
<keyword evidence="4 10" id="KW-0547">Nucleotide-binding</keyword>
<comment type="subunit">
    <text evidence="2 10">Homodimer.</text>
</comment>
<comment type="catalytic activity">
    <reaction evidence="10">
        <text>ITP + H2O = IMP + diphosphate + H(+)</text>
        <dbReference type="Rhea" id="RHEA:29399"/>
        <dbReference type="ChEBI" id="CHEBI:15377"/>
        <dbReference type="ChEBI" id="CHEBI:15378"/>
        <dbReference type="ChEBI" id="CHEBI:33019"/>
        <dbReference type="ChEBI" id="CHEBI:58053"/>
        <dbReference type="ChEBI" id="CHEBI:61402"/>
        <dbReference type="EC" id="3.6.1.66"/>
    </reaction>
</comment>
<dbReference type="InterPro" id="IPR020922">
    <property type="entry name" value="dITP/XTP_pyrophosphatase"/>
</dbReference>
<organism evidence="12 13">
    <name type="scientific">Candidatus Kaiserbacteria bacterium GW2011_GWA2_58_9</name>
    <dbReference type="NCBI Taxonomy" id="1618672"/>
    <lineage>
        <taxon>Bacteria</taxon>
        <taxon>Candidatus Kaiseribacteriota</taxon>
    </lineage>
</organism>
<dbReference type="PATRIC" id="fig|1618672.3.peg.111"/>
<dbReference type="SUPFAM" id="SSF52972">
    <property type="entry name" value="ITPase-like"/>
    <property type="match status" value="1"/>
</dbReference>
<dbReference type="EC" id="3.6.1.66" evidence="10"/>
<dbReference type="NCBIfam" id="TIGR00042">
    <property type="entry name" value="RdgB/HAM1 family non-canonical purine NTP pyrophosphatase"/>
    <property type="match status" value="1"/>
</dbReference>
<name>A0A0G1YWI5_9BACT</name>
<dbReference type="CDD" id="cd00515">
    <property type="entry name" value="HAM1"/>
    <property type="match status" value="1"/>
</dbReference>
<dbReference type="GO" id="GO:0035870">
    <property type="term" value="F:dITP diphosphatase activity"/>
    <property type="evidence" value="ECO:0007669"/>
    <property type="project" value="UniProtKB-UniRule"/>
</dbReference>
<dbReference type="Gene3D" id="3.90.950.10">
    <property type="match status" value="1"/>
</dbReference>
<evidence type="ECO:0000256" key="3">
    <source>
        <dbReference type="ARBA" id="ARBA00022723"/>
    </source>
</evidence>
<evidence type="ECO:0000256" key="8">
    <source>
        <dbReference type="ARBA" id="ARBA00051875"/>
    </source>
</evidence>
<dbReference type="PANTHER" id="PTHR11067">
    <property type="entry name" value="INOSINE TRIPHOSPHATE PYROPHOSPHATASE/HAM1 PROTEIN"/>
    <property type="match status" value="1"/>
</dbReference>
<comment type="catalytic activity">
    <reaction evidence="8 10">
        <text>dITP + H2O = dIMP + diphosphate + H(+)</text>
        <dbReference type="Rhea" id="RHEA:28342"/>
        <dbReference type="ChEBI" id="CHEBI:15377"/>
        <dbReference type="ChEBI" id="CHEBI:15378"/>
        <dbReference type="ChEBI" id="CHEBI:33019"/>
        <dbReference type="ChEBI" id="CHEBI:61194"/>
        <dbReference type="ChEBI" id="CHEBI:61382"/>
        <dbReference type="EC" id="3.6.1.66"/>
    </reaction>
</comment>
<feature type="binding site" evidence="10">
    <location>
        <begin position="152"/>
        <end position="155"/>
    </location>
    <ligand>
        <name>substrate</name>
    </ligand>
</feature>
<comment type="function">
    <text evidence="10">Pyrophosphatase that catalyzes the hydrolysis of nucleoside triphosphates to their monophosphate derivatives, with a high preference for the non-canonical purine nucleotides XTP (xanthosine triphosphate), dITP (deoxyinosine triphosphate) and ITP. Seems to function as a house-cleaning enzyme that removes non-canonical purine nucleotides from the nucleotide pool, thus preventing their incorporation into DNA/RNA and avoiding chromosomal lesions.</text>
</comment>
<dbReference type="GO" id="GO:0005829">
    <property type="term" value="C:cytosol"/>
    <property type="evidence" value="ECO:0007669"/>
    <property type="project" value="TreeGrafter"/>
</dbReference>
<gene>
    <name evidence="12" type="ORF">UY98_C0005G0010</name>
</gene>